<gene>
    <name evidence="2" type="ORF">NCTC13071_01357</name>
</gene>
<evidence type="ECO:0000313" key="3">
    <source>
        <dbReference type="Proteomes" id="UP000274578"/>
    </source>
</evidence>
<organism evidence="2 3">
    <name type="scientific">Segatella oris</name>
    <dbReference type="NCBI Taxonomy" id="28135"/>
    <lineage>
        <taxon>Bacteria</taxon>
        <taxon>Pseudomonadati</taxon>
        <taxon>Bacteroidota</taxon>
        <taxon>Bacteroidia</taxon>
        <taxon>Bacteroidales</taxon>
        <taxon>Prevotellaceae</taxon>
        <taxon>Segatella</taxon>
    </lineage>
</organism>
<dbReference type="KEGG" id="poc:NCTC13071_01357"/>
<dbReference type="Proteomes" id="UP000274578">
    <property type="component" value="Chromosome 1"/>
</dbReference>
<proteinExistence type="predicted"/>
<protein>
    <submittedName>
        <fullName evidence="2">Uncharacterized protein</fullName>
    </submittedName>
</protein>
<dbReference type="AlphaFoldDB" id="A0A448L5W4"/>
<feature type="compositionally biased region" description="Basic and acidic residues" evidence="1">
    <location>
        <begin position="139"/>
        <end position="151"/>
    </location>
</feature>
<name>A0A448L5W4_9BACT</name>
<evidence type="ECO:0000313" key="2">
    <source>
        <dbReference type="EMBL" id="VEH15357.1"/>
    </source>
</evidence>
<evidence type="ECO:0000256" key="1">
    <source>
        <dbReference type="SAM" id="MobiDB-lite"/>
    </source>
</evidence>
<feature type="region of interest" description="Disordered" evidence="1">
    <location>
        <begin position="114"/>
        <end position="151"/>
    </location>
</feature>
<dbReference type="EMBL" id="LR134384">
    <property type="protein sequence ID" value="VEH15357.1"/>
    <property type="molecule type" value="Genomic_DNA"/>
</dbReference>
<sequence>MNLVAAHDHSDVPYAYSWKKEYNLPGHYRPYDKDLEELFLRALEMDNIVSNYLREVERLMQYPPKAFRACRGILTLEKKYGRDRLVAACACANQKLQYGYQALREVLELGEDADFLPDEDGRAQPLGASPAPPPHKNIRGREYYRKDKQEL</sequence>
<accession>A0A448L5W4</accession>
<reference evidence="2 3" key="1">
    <citation type="submission" date="2018-12" db="EMBL/GenBank/DDBJ databases">
        <authorList>
            <consortium name="Pathogen Informatics"/>
        </authorList>
    </citation>
    <scope>NUCLEOTIDE SEQUENCE [LARGE SCALE GENOMIC DNA]</scope>
    <source>
        <strain evidence="2 3">NCTC13071</strain>
    </source>
</reference>